<sequence length="100" mass="11763">MRPVWGWIGAHLATGRGKIVWRGGRKDCDSGTGSTLGCFLFFLLFLLFFFFFFFFLFLLRFQILLHCVCVIRTMGVVDQPILNESIWIEVEWTESRLVEY</sequence>
<protein>
    <submittedName>
        <fullName evidence="2">Uncharacterized protein</fullName>
    </submittedName>
</protein>
<name>A0A317V752_ASPEC</name>
<dbReference type="AlphaFoldDB" id="A0A317V752"/>
<dbReference type="VEuPathDB" id="FungiDB:BO83DRAFT_62078"/>
<comment type="caution">
    <text evidence="2">The sequence shown here is derived from an EMBL/GenBank/DDBJ whole genome shotgun (WGS) entry which is preliminary data.</text>
</comment>
<accession>A0A317V752</accession>
<feature type="transmembrane region" description="Helical" evidence="1">
    <location>
        <begin position="39"/>
        <end position="59"/>
    </location>
</feature>
<keyword evidence="1" id="KW-1133">Transmembrane helix</keyword>
<keyword evidence="1" id="KW-0812">Transmembrane</keyword>
<dbReference type="Proteomes" id="UP000246171">
    <property type="component" value="Unassembled WGS sequence"/>
</dbReference>
<evidence type="ECO:0000256" key="1">
    <source>
        <dbReference type="SAM" id="Phobius"/>
    </source>
</evidence>
<dbReference type="RefSeq" id="XP_025386620.1">
    <property type="nucleotide sequence ID" value="XM_025537482.1"/>
</dbReference>
<keyword evidence="3" id="KW-1185">Reference proteome</keyword>
<keyword evidence="1" id="KW-0472">Membrane</keyword>
<gene>
    <name evidence="2" type="ORF">BO83DRAFT_62078</name>
</gene>
<organism evidence="2 3">
    <name type="scientific">Aspergillus eucalypticola (strain CBS 122712 / IBT 29274)</name>
    <dbReference type="NCBI Taxonomy" id="1448314"/>
    <lineage>
        <taxon>Eukaryota</taxon>
        <taxon>Fungi</taxon>
        <taxon>Dikarya</taxon>
        <taxon>Ascomycota</taxon>
        <taxon>Pezizomycotina</taxon>
        <taxon>Eurotiomycetes</taxon>
        <taxon>Eurotiomycetidae</taxon>
        <taxon>Eurotiales</taxon>
        <taxon>Aspergillaceae</taxon>
        <taxon>Aspergillus</taxon>
        <taxon>Aspergillus subgen. Circumdati</taxon>
    </lineage>
</organism>
<evidence type="ECO:0000313" key="2">
    <source>
        <dbReference type="EMBL" id="PWY69926.1"/>
    </source>
</evidence>
<dbReference type="EMBL" id="MSFU01000017">
    <property type="protein sequence ID" value="PWY69926.1"/>
    <property type="molecule type" value="Genomic_DNA"/>
</dbReference>
<dbReference type="GeneID" id="37059444"/>
<reference evidence="2" key="1">
    <citation type="submission" date="2016-12" db="EMBL/GenBank/DDBJ databases">
        <title>The genomes of Aspergillus section Nigri reveals drivers in fungal speciation.</title>
        <authorList>
            <consortium name="DOE Joint Genome Institute"/>
            <person name="Vesth T.C."/>
            <person name="Nybo J."/>
            <person name="Theobald S."/>
            <person name="Brandl J."/>
            <person name="Frisvad J.C."/>
            <person name="Nielsen K.F."/>
            <person name="Lyhne E.K."/>
            <person name="Kogle M.E."/>
            <person name="Kuo A."/>
            <person name="Riley R."/>
            <person name="Clum A."/>
            <person name="Nolan M."/>
            <person name="Lipzen A."/>
            <person name="Salamov A."/>
            <person name="Henrissat B."/>
            <person name="Wiebenga A."/>
            <person name="De vries R.P."/>
            <person name="Grigoriev I.V."/>
            <person name="Mortensen U.H."/>
            <person name="Andersen M.R."/>
            <person name="Baker S.E."/>
        </authorList>
    </citation>
    <scope>NUCLEOTIDE SEQUENCE</scope>
    <source>
        <strain evidence="2">CBS 122712</strain>
    </source>
</reference>
<dbReference type="OrthoDB" id="10527331at2759"/>
<proteinExistence type="predicted"/>
<evidence type="ECO:0000313" key="3">
    <source>
        <dbReference type="Proteomes" id="UP000246171"/>
    </source>
</evidence>